<dbReference type="Gene3D" id="1.10.20.10">
    <property type="entry name" value="Histone, subunit A"/>
    <property type="match status" value="1"/>
</dbReference>
<proteinExistence type="predicted"/>
<gene>
    <name evidence="2" type="ORF">EDD18DRAFT_483988</name>
</gene>
<dbReference type="GO" id="GO:0046982">
    <property type="term" value="F:protein heterodimerization activity"/>
    <property type="evidence" value="ECO:0007669"/>
    <property type="project" value="InterPro"/>
</dbReference>
<evidence type="ECO:0000313" key="3">
    <source>
        <dbReference type="Proteomes" id="UP001175228"/>
    </source>
</evidence>
<dbReference type="Pfam" id="PF10384">
    <property type="entry name" value="Scm3"/>
    <property type="match status" value="1"/>
</dbReference>
<evidence type="ECO:0000313" key="2">
    <source>
        <dbReference type="EMBL" id="KAK0504016.1"/>
    </source>
</evidence>
<feature type="region of interest" description="Disordered" evidence="1">
    <location>
        <begin position="1"/>
        <end position="73"/>
    </location>
</feature>
<accession>A0AA39QKJ3</accession>
<dbReference type="InterPro" id="IPR009072">
    <property type="entry name" value="Histone-fold"/>
</dbReference>
<feature type="region of interest" description="Disordered" evidence="1">
    <location>
        <begin position="266"/>
        <end position="360"/>
    </location>
</feature>
<dbReference type="GO" id="GO:0042393">
    <property type="term" value="F:histone binding"/>
    <property type="evidence" value="ECO:0007669"/>
    <property type="project" value="InterPro"/>
</dbReference>
<comment type="caution">
    <text evidence="2">The sequence shown here is derived from an EMBL/GenBank/DDBJ whole genome shotgun (WGS) entry which is preliminary data.</text>
</comment>
<dbReference type="EMBL" id="JAUEPU010000003">
    <property type="protein sequence ID" value="KAK0504016.1"/>
    <property type="molecule type" value="Genomic_DNA"/>
</dbReference>
<feature type="compositionally biased region" description="Polar residues" evidence="1">
    <location>
        <begin position="49"/>
        <end position="59"/>
    </location>
</feature>
<feature type="region of interest" description="Disordered" evidence="1">
    <location>
        <begin position="119"/>
        <end position="253"/>
    </location>
</feature>
<dbReference type="GO" id="GO:0005634">
    <property type="term" value="C:nucleus"/>
    <property type="evidence" value="ECO:0007669"/>
    <property type="project" value="InterPro"/>
</dbReference>
<feature type="compositionally biased region" description="Low complexity" evidence="1">
    <location>
        <begin position="272"/>
        <end position="289"/>
    </location>
</feature>
<organism evidence="2 3">
    <name type="scientific">Armillaria luteobubalina</name>
    <dbReference type="NCBI Taxonomy" id="153913"/>
    <lineage>
        <taxon>Eukaryota</taxon>
        <taxon>Fungi</taxon>
        <taxon>Dikarya</taxon>
        <taxon>Basidiomycota</taxon>
        <taxon>Agaricomycotina</taxon>
        <taxon>Agaricomycetes</taxon>
        <taxon>Agaricomycetidae</taxon>
        <taxon>Agaricales</taxon>
        <taxon>Marasmiineae</taxon>
        <taxon>Physalacriaceae</taxon>
        <taxon>Armillaria</taxon>
    </lineage>
</organism>
<dbReference type="Proteomes" id="UP001175228">
    <property type="component" value="Unassembled WGS sequence"/>
</dbReference>
<sequence length="360" mass="39350">MQSQRSKPLPTNAPITPSQSPPQSPSLSSVRWRTPGSVPPQKRRRLSTPRRTGSSSVQDQPIDPGQAKAESERRMLDVWDRLAERYSCRIDEDDVVDLVTGDVIEDRGVLRSMDRWEVGIFADEDEGNDDRSAGEEEEESTDELNCLGDSTEEADLSLLGRSVVPTPAIDPDDPADAALLKEFSEAERRQFSGEEDTHTVDGADYNAQNNDSRTDSGDESDDEVQIVESVPHALTQVHVSDSEDDFCPFGEDDVDSSVEIVEAKDIEPDIISTLPSSNPVVLPSPSKPNRPLRKSSISPAKPTKKLPRSPPPQLQTPPRSSSSVPPAEVSHARTRSSGPIPGPSKSRAFFRVEDSETPPP</sequence>
<reference evidence="2" key="1">
    <citation type="submission" date="2023-06" db="EMBL/GenBank/DDBJ databases">
        <authorList>
            <consortium name="Lawrence Berkeley National Laboratory"/>
            <person name="Ahrendt S."/>
            <person name="Sahu N."/>
            <person name="Indic B."/>
            <person name="Wong-Bajracharya J."/>
            <person name="Merenyi Z."/>
            <person name="Ke H.-M."/>
            <person name="Monk M."/>
            <person name="Kocsube S."/>
            <person name="Drula E."/>
            <person name="Lipzen A."/>
            <person name="Balint B."/>
            <person name="Henrissat B."/>
            <person name="Andreopoulos B."/>
            <person name="Martin F.M."/>
            <person name="Harder C.B."/>
            <person name="Rigling D."/>
            <person name="Ford K.L."/>
            <person name="Foster G.D."/>
            <person name="Pangilinan J."/>
            <person name="Papanicolaou A."/>
            <person name="Barry K."/>
            <person name="LaButti K."/>
            <person name="Viragh M."/>
            <person name="Koriabine M."/>
            <person name="Yan M."/>
            <person name="Riley R."/>
            <person name="Champramary S."/>
            <person name="Plett K.L."/>
            <person name="Tsai I.J."/>
            <person name="Slot J."/>
            <person name="Sipos G."/>
            <person name="Plett J."/>
            <person name="Nagy L.G."/>
            <person name="Grigoriev I.V."/>
        </authorList>
    </citation>
    <scope>NUCLEOTIDE SEQUENCE</scope>
    <source>
        <strain evidence="2">HWK02</strain>
    </source>
</reference>
<dbReference type="AlphaFoldDB" id="A0AA39QKJ3"/>
<dbReference type="InterPro" id="IPR018465">
    <property type="entry name" value="Scm3/HJURP"/>
</dbReference>
<keyword evidence="3" id="KW-1185">Reference proteome</keyword>
<feature type="compositionally biased region" description="Basic and acidic residues" evidence="1">
    <location>
        <begin position="182"/>
        <end position="201"/>
    </location>
</feature>
<evidence type="ECO:0000256" key="1">
    <source>
        <dbReference type="SAM" id="MobiDB-lite"/>
    </source>
</evidence>
<feature type="compositionally biased region" description="Acidic residues" evidence="1">
    <location>
        <begin position="242"/>
        <end position="253"/>
    </location>
</feature>
<name>A0AA39QKJ3_9AGAR</name>
<protein>
    <submittedName>
        <fullName evidence="2">Uncharacterized protein</fullName>
    </submittedName>
</protein>